<feature type="signal peptide" evidence="1">
    <location>
        <begin position="1"/>
        <end position="23"/>
    </location>
</feature>
<dbReference type="EMBL" id="RBAN01000002">
    <property type="protein sequence ID" value="RKN55966.1"/>
    <property type="molecule type" value="Genomic_DNA"/>
</dbReference>
<keyword evidence="1" id="KW-0732">Signal</keyword>
<evidence type="ECO:0000313" key="2">
    <source>
        <dbReference type="EMBL" id="RKN55966.1"/>
    </source>
</evidence>
<dbReference type="RefSeq" id="WP_120780149.1">
    <property type="nucleotide sequence ID" value="NZ_JBHLUP010000002.1"/>
</dbReference>
<gene>
    <name evidence="2" type="ORF">D7193_15380</name>
</gene>
<name>A0A3B0A9W5_9ACTN</name>
<feature type="chain" id="PRO_5039194426" description="SH3 domain-containing protein" evidence="1">
    <location>
        <begin position="24"/>
        <end position="112"/>
    </location>
</feature>
<evidence type="ECO:0008006" key="4">
    <source>
        <dbReference type="Google" id="ProtNLM"/>
    </source>
</evidence>
<reference evidence="2 3" key="1">
    <citation type="journal article" date="2015" name="Int. J. Syst. Evol. Microbiol.">
        <title>Micromonospora costi sp. nov., isolated from a leaf of Costus speciosus.</title>
        <authorList>
            <person name="Thawai C."/>
        </authorList>
    </citation>
    <scope>NUCLEOTIDE SEQUENCE [LARGE SCALE GENOMIC DNA]</scope>
    <source>
        <strain evidence="2 3">CS1-12</strain>
    </source>
</reference>
<protein>
    <recommendedName>
        <fullName evidence="4">SH3 domain-containing protein</fullName>
    </recommendedName>
</protein>
<evidence type="ECO:0000313" key="3">
    <source>
        <dbReference type="Proteomes" id="UP000279968"/>
    </source>
</evidence>
<proteinExistence type="predicted"/>
<keyword evidence="3" id="KW-1185">Reference proteome</keyword>
<evidence type="ECO:0000256" key="1">
    <source>
        <dbReference type="SAM" id="SignalP"/>
    </source>
</evidence>
<dbReference type="Proteomes" id="UP000279968">
    <property type="component" value="Unassembled WGS sequence"/>
</dbReference>
<accession>A0A3B0A9W5</accession>
<sequence length="112" mass="11860">MAKKIKKLMVVLLAGLVLTPATATPAMAAPAEAGAAVAADNCNVFVPAKESTLSYIIVASAAVHVGPYASCYVFTHLSYGTDVVILARYRNSKGSLWYETDRGWIYADYVAG</sequence>
<organism evidence="2 3">
    <name type="scientific">Micromonospora costi</name>
    <dbReference type="NCBI Taxonomy" id="1530042"/>
    <lineage>
        <taxon>Bacteria</taxon>
        <taxon>Bacillati</taxon>
        <taxon>Actinomycetota</taxon>
        <taxon>Actinomycetes</taxon>
        <taxon>Micromonosporales</taxon>
        <taxon>Micromonosporaceae</taxon>
        <taxon>Micromonospora</taxon>
    </lineage>
</organism>
<comment type="caution">
    <text evidence="2">The sequence shown here is derived from an EMBL/GenBank/DDBJ whole genome shotgun (WGS) entry which is preliminary data.</text>
</comment>
<dbReference type="AlphaFoldDB" id="A0A3B0A9W5"/>
<dbReference type="OrthoDB" id="4335260at2"/>